<sequence>MRNYDSQKSRFCKASTALEDLDKVARIATYEYLVLSYNSEGIMPQHNILDVLSQYGEVELEQFEYLRFKSNNNGLSKTKKHIWEQLYILRRL</sequence>
<accession>A0A1Q6R485</accession>
<dbReference type="AlphaFoldDB" id="A0A1Q6R485"/>
<gene>
    <name evidence="1" type="ORF">BHW43_07345</name>
</gene>
<evidence type="ECO:0000313" key="1">
    <source>
        <dbReference type="EMBL" id="OLA37192.1"/>
    </source>
</evidence>
<comment type="caution">
    <text evidence="1">The sequence shown here is derived from an EMBL/GenBank/DDBJ whole genome shotgun (WGS) entry which is preliminary data.</text>
</comment>
<organism evidence="1 2">
    <name type="scientific">Phascolarctobacterium succinatutens</name>
    <dbReference type="NCBI Taxonomy" id="626940"/>
    <lineage>
        <taxon>Bacteria</taxon>
        <taxon>Bacillati</taxon>
        <taxon>Bacillota</taxon>
        <taxon>Negativicutes</taxon>
        <taxon>Acidaminococcales</taxon>
        <taxon>Acidaminococcaceae</taxon>
        <taxon>Phascolarctobacterium</taxon>
    </lineage>
</organism>
<protein>
    <submittedName>
        <fullName evidence="1">Uncharacterized protein</fullName>
    </submittedName>
</protein>
<dbReference type="Proteomes" id="UP000186777">
    <property type="component" value="Unassembled WGS sequence"/>
</dbReference>
<dbReference type="EMBL" id="MNTG01000032">
    <property type="protein sequence ID" value="OLA37192.1"/>
    <property type="molecule type" value="Genomic_DNA"/>
</dbReference>
<dbReference type="STRING" id="626940.BHW43_07345"/>
<reference evidence="1 2" key="1">
    <citation type="journal article" date="2016" name="Nat. Biotechnol.">
        <title>Measurement of bacterial replication rates in microbial communities.</title>
        <authorList>
            <person name="Brown C.T."/>
            <person name="Olm M.R."/>
            <person name="Thomas B.C."/>
            <person name="Banfield J.F."/>
        </authorList>
    </citation>
    <scope>NUCLEOTIDE SEQUENCE [LARGE SCALE GENOMIC DNA]</scope>
    <source>
        <strain evidence="1">46_33</strain>
    </source>
</reference>
<proteinExistence type="predicted"/>
<name>A0A1Q6R485_9FIRM</name>
<evidence type="ECO:0000313" key="2">
    <source>
        <dbReference type="Proteomes" id="UP000186777"/>
    </source>
</evidence>